<dbReference type="HOGENOM" id="CLU_078469_0_0_11"/>
<evidence type="ECO:0000313" key="3">
    <source>
        <dbReference type="Proteomes" id="UP000008221"/>
    </source>
</evidence>
<dbReference type="Proteomes" id="UP000008221">
    <property type="component" value="Chromosome"/>
</dbReference>
<dbReference type="Pfam" id="PF12840">
    <property type="entry name" value="HTH_20"/>
    <property type="match status" value="1"/>
</dbReference>
<reference evidence="2 3" key="1">
    <citation type="journal article" date="2009" name="Genome Res.">
        <title>Complete genome of the cellulolytic thermophile Acidothermus cellulolyticus 11B provides insights into its ecophysiological and evolutionary adaptations.</title>
        <authorList>
            <person name="Barabote R.D."/>
            <person name="Xie G."/>
            <person name="Leu D.H."/>
            <person name="Normand P."/>
            <person name="Necsulea A."/>
            <person name="Daubin V."/>
            <person name="Medigue C."/>
            <person name="Adney W.S."/>
            <person name="Xu X.C."/>
            <person name="Lapidus A."/>
            <person name="Parales R.E."/>
            <person name="Detter C."/>
            <person name="Pujic P."/>
            <person name="Bruce D."/>
            <person name="Lavire C."/>
            <person name="Challacombe J.F."/>
            <person name="Brettin T.S."/>
            <person name="Berry A.M."/>
        </authorList>
    </citation>
    <scope>NUCLEOTIDE SEQUENCE [LARGE SCALE GENOMIC DNA]</scope>
    <source>
        <strain evidence="3">ATCC 43068 / DSM 8971 / 11B</strain>
    </source>
</reference>
<dbReference type="InterPro" id="IPR036390">
    <property type="entry name" value="WH_DNA-bd_sf"/>
</dbReference>
<dbReference type="STRING" id="351607.Acel_1134"/>
<dbReference type="AlphaFoldDB" id="A0LTZ6"/>
<proteinExistence type="predicted"/>
<sequence>MPAPGRQAEIGNIAVVKSAVTLLGSDDVRTRDRVARALHEHGPQTAAALSMRFGLTPAAVRRHLEALIAAGKVCEVPEPKGRVRHRGRPAKLFALTDLGRSAFPHAYDSLAAAALRYVAQLVGEPGVREFAYRHAAELEGRYATVLAQLDRRERPAALAEALTADGYAASVETVPTGTQICQHHCPIAHVAAEFPQLCEAETQAFARLLDIHVQRLATIAHGDGVCTTHIPAAVQPDGDSRHLPVLTQRPRRTRRRGRRQPTSTQATRPYEKA</sequence>
<evidence type="ECO:0000313" key="2">
    <source>
        <dbReference type="EMBL" id="ABK52906.1"/>
    </source>
</evidence>
<accession>A0LTZ6</accession>
<gene>
    <name evidence="2" type="ordered locus">Acel_1134</name>
</gene>
<dbReference type="eggNOG" id="COG2345">
    <property type="taxonomic scope" value="Bacteria"/>
</dbReference>
<dbReference type="KEGG" id="ace:Acel_1134"/>
<dbReference type="InParanoid" id="A0LTZ6"/>
<name>A0LTZ6_ACIC1</name>
<evidence type="ECO:0000256" key="1">
    <source>
        <dbReference type="SAM" id="MobiDB-lite"/>
    </source>
</evidence>
<dbReference type="SUPFAM" id="SSF46785">
    <property type="entry name" value="Winged helix' DNA-binding domain"/>
    <property type="match status" value="1"/>
</dbReference>
<feature type="region of interest" description="Disordered" evidence="1">
    <location>
        <begin position="231"/>
        <end position="273"/>
    </location>
</feature>
<keyword evidence="3" id="KW-1185">Reference proteome</keyword>
<feature type="compositionally biased region" description="Basic residues" evidence="1">
    <location>
        <begin position="249"/>
        <end position="259"/>
    </location>
</feature>
<dbReference type="EMBL" id="CP000481">
    <property type="protein sequence ID" value="ABK52906.1"/>
    <property type="molecule type" value="Genomic_DNA"/>
</dbReference>
<organism evidence="2 3">
    <name type="scientific">Acidothermus cellulolyticus (strain ATCC 43068 / DSM 8971 / 11B)</name>
    <dbReference type="NCBI Taxonomy" id="351607"/>
    <lineage>
        <taxon>Bacteria</taxon>
        <taxon>Bacillati</taxon>
        <taxon>Actinomycetota</taxon>
        <taxon>Actinomycetes</taxon>
        <taxon>Acidothermales</taxon>
        <taxon>Acidothermaceae</taxon>
        <taxon>Acidothermus</taxon>
    </lineage>
</organism>
<protein>
    <submittedName>
        <fullName evidence="2">Transcriptional regulator</fullName>
    </submittedName>
</protein>
<dbReference type="InterPro" id="IPR036388">
    <property type="entry name" value="WH-like_DNA-bd_sf"/>
</dbReference>
<dbReference type="Gene3D" id="1.10.10.10">
    <property type="entry name" value="Winged helix-like DNA-binding domain superfamily/Winged helix DNA-binding domain"/>
    <property type="match status" value="1"/>
</dbReference>